<sequence length="131" mass="14714">MKVYDEHIPEELYGKFLSRLPQVSVELFLLNDWEGKLISEIEWARKPLDLIPPAFSEQLLGLKIEKINCTELTWAEPNLEIGLKLTLTGDLVNNEESVGYPGVALEGSFEVSEASWSQTVDASFQITEEGS</sequence>
<keyword evidence="2" id="KW-1185">Reference proteome</keyword>
<dbReference type="Proteomes" id="UP000070256">
    <property type="component" value="Unassembled WGS sequence"/>
</dbReference>
<evidence type="ECO:0000313" key="1">
    <source>
        <dbReference type="EMBL" id="KXB08101.1"/>
    </source>
</evidence>
<reference evidence="1 2" key="1">
    <citation type="journal article" date="2016" name="Sci. Rep.">
        <title>Metabolic traits of an uncultured archaeal lineage -MSBL1- from brine pools of the Red Sea.</title>
        <authorList>
            <person name="Mwirichia R."/>
            <person name="Alam I."/>
            <person name="Rashid M."/>
            <person name="Vinu M."/>
            <person name="Ba-Alawi W."/>
            <person name="Anthony Kamau A."/>
            <person name="Kamanda Ngugi D."/>
            <person name="Goker M."/>
            <person name="Klenk H.P."/>
            <person name="Bajic V."/>
            <person name="Stingl U."/>
        </authorList>
    </citation>
    <scope>NUCLEOTIDE SEQUENCE [LARGE SCALE GENOMIC DNA]</scope>
    <source>
        <strain evidence="1">SCGC-AAA385D11</strain>
    </source>
</reference>
<accession>A0A133VNX1</accession>
<organism evidence="1 2">
    <name type="scientific">candidate division MSBL1 archaeon SCGC-AAA385D11</name>
    <dbReference type="NCBI Taxonomy" id="1698286"/>
    <lineage>
        <taxon>Archaea</taxon>
        <taxon>Methanobacteriati</taxon>
        <taxon>Methanobacteriota</taxon>
        <taxon>candidate division MSBL1</taxon>
    </lineage>
</organism>
<evidence type="ECO:0000313" key="2">
    <source>
        <dbReference type="Proteomes" id="UP000070256"/>
    </source>
</evidence>
<gene>
    <name evidence="1" type="ORF">AKJ58_00940</name>
</gene>
<comment type="caution">
    <text evidence="1">The sequence shown here is derived from an EMBL/GenBank/DDBJ whole genome shotgun (WGS) entry which is preliminary data.</text>
</comment>
<name>A0A133VNX1_9EURY</name>
<proteinExistence type="predicted"/>
<dbReference type="AlphaFoldDB" id="A0A133VNX1"/>
<protein>
    <submittedName>
        <fullName evidence="1">Uncharacterized protein</fullName>
    </submittedName>
</protein>
<dbReference type="EMBL" id="LHYK01000012">
    <property type="protein sequence ID" value="KXB08101.1"/>
    <property type="molecule type" value="Genomic_DNA"/>
</dbReference>